<reference evidence="2 3" key="1">
    <citation type="submission" date="2011-11" db="EMBL/GenBank/DDBJ databases">
        <title>Improved High-Quality Draft sequence of Beggiatoa alba B18lD.</title>
        <authorList>
            <consortium name="US DOE Joint Genome Institute"/>
            <person name="Lucas S."/>
            <person name="Han J."/>
            <person name="Lapidus A."/>
            <person name="Cheng J.-F."/>
            <person name="Goodwin L."/>
            <person name="Pitluck S."/>
            <person name="Peters L."/>
            <person name="Mikhailova N."/>
            <person name="Held B."/>
            <person name="Detter J.C."/>
            <person name="Han C."/>
            <person name="Tapia R."/>
            <person name="Land M."/>
            <person name="Hauser L."/>
            <person name="Kyrpides N."/>
            <person name="Ivanova N."/>
            <person name="Pagani I."/>
            <person name="Samuel K."/>
            <person name="Teske A."/>
            <person name="Mueller J."/>
            <person name="Woyke T."/>
        </authorList>
    </citation>
    <scope>NUCLEOTIDE SEQUENCE [LARGE SCALE GENOMIC DNA]</scope>
    <source>
        <strain evidence="2 3">B18LD</strain>
    </source>
</reference>
<organism evidence="2 3">
    <name type="scientific">Beggiatoa alba B18LD</name>
    <dbReference type="NCBI Taxonomy" id="395493"/>
    <lineage>
        <taxon>Bacteria</taxon>
        <taxon>Pseudomonadati</taxon>
        <taxon>Pseudomonadota</taxon>
        <taxon>Gammaproteobacteria</taxon>
        <taxon>Thiotrichales</taxon>
        <taxon>Thiotrichaceae</taxon>
        <taxon>Beggiatoa</taxon>
    </lineage>
</organism>
<protein>
    <recommendedName>
        <fullName evidence="1">MOSC domain-containing protein</fullName>
    </recommendedName>
</protein>
<dbReference type="eggNOG" id="COG2258">
    <property type="taxonomic scope" value="Bacteria"/>
</dbReference>
<evidence type="ECO:0000259" key="1">
    <source>
        <dbReference type="PROSITE" id="PS51340"/>
    </source>
</evidence>
<dbReference type="GO" id="GO:0030151">
    <property type="term" value="F:molybdenum ion binding"/>
    <property type="evidence" value="ECO:0007669"/>
    <property type="project" value="InterPro"/>
</dbReference>
<dbReference type="GO" id="GO:0030170">
    <property type="term" value="F:pyridoxal phosphate binding"/>
    <property type="evidence" value="ECO:0007669"/>
    <property type="project" value="InterPro"/>
</dbReference>
<evidence type="ECO:0000313" key="3">
    <source>
        <dbReference type="Proteomes" id="UP000005744"/>
    </source>
</evidence>
<dbReference type="STRING" id="395493.BegalDRAFT_0141"/>
<dbReference type="EMBL" id="JH600070">
    <property type="protein sequence ID" value="EIJ41064.1"/>
    <property type="molecule type" value="Genomic_DNA"/>
</dbReference>
<gene>
    <name evidence="2" type="ORF">BegalDRAFT_0141</name>
</gene>
<dbReference type="Gene3D" id="2.40.33.20">
    <property type="entry name" value="PK beta-barrel domain-like"/>
    <property type="match status" value="1"/>
</dbReference>
<dbReference type="PANTHER" id="PTHR30212:SF2">
    <property type="entry name" value="PROTEIN YIIM"/>
    <property type="match status" value="1"/>
</dbReference>
<name>I3CBS1_9GAMM</name>
<dbReference type="Pfam" id="PF03473">
    <property type="entry name" value="MOSC"/>
    <property type="match status" value="1"/>
</dbReference>
<dbReference type="OrthoDB" id="9786134at2"/>
<dbReference type="InterPro" id="IPR005302">
    <property type="entry name" value="MoCF_Sase_C"/>
</dbReference>
<dbReference type="PANTHER" id="PTHR30212">
    <property type="entry name" value="PROTEIN YIIM"/>
    <property type="match status" value="1"/>
</dbReference>
<dbReference type="RefSeq" id="WP_002682654.1">
    <property type="nucleotide sequence ID" value="NZ_JH600070.1"/>
</dbReference>
<dbReference type="PROSITE" id="PS51340">
    <property type="entry name" value="MOSC"/>
    <property type="match status" value="1"/>
</dbReference>
<proteinExistence type="predicted"/>
<sequence>MTADTVLTQLFIGTLRPLPPEGQLTGIYKLPINNTIQINELGLIGDYQADKRVHGGAEKAIHHYAAENYAQLAAQYPHEAQQFVAGSLGENLSSIGLHEHNVCIGDIYQLGDCTLQVSQPRSPCWKINHKFGIEKLSLFIQEHNITGWYYRVLQAGKLNQGDSFKRISCPNPHLTIAYFWQNVLEHRPEISQLEAIAHAEGLSPQWQKRLTDRIAWLRQHP</sequence>
<dbReference type="HOGENOM" id="CLU_082566_1_1_6"/>
<dbReference type="Proteomes" id="UP000005744">
    <property type="component" value="Unassembled WGS sequence"/>
</dbReference>
<dbReference type="SUPFAM" id="SSF50800">
    <property type="entry name" value="PK beta-barrel domain-like"/>
    <property type="match status" value="1"/>
</dbReference>
<feature type="domain" description="MOSC" evidence="1">
    <location>
        <begin position="30"/>
        <end position="167"/>
    </location>
</feature>
<dbReference type="GO" id="GO:0003824">
    <property type="term" value="F:catalytic activity"/>
    <property type="evidence" value="ECO:0007669"/>
    <property type="project" value="InterPro"/>
</dbReference>
<dbReference type="InterPro" id="IPR052353">
    <property type="entry name" value="Benzoxazolinone_Detox_Enz"/>
</dbReference>
<accession>I3CBS1</accession>
<evidence type="ECO:0000313" key="2">
    <source>
        <dbReference type="EMBL" id="EIJ41064.1"/>
    </source>
</evidence>
<dbReference type="InterPro" id="IPR011037">
    <property type="entry name" value="Pyrv_Knase-like_insert_dom_sf"/>
</dbReference>
<dbReference type="AlphaFoldDB" id="I3CBS1"/>
<keyword evidence="3" id="KW-1185">Reference proteome</keyword>